<dbReference type="PANTHER" id="PTHR46390:SF1">
    <property type="entry name" value="MANNOSE-1-PHOSPHATE GUANYLYLTRANSFERASE"/>
    <property type="match status" value="1"/>
</dbReference>
<dbReference type="SUPFAM" id="SSF53448">
    <property type="entry name" value="Nucleotide-diphospho-sugar transferases"/>
    <property type="match status" value="1"/>
</dbReference>
<organism evidence="13 14">
    <name type="scientific">Endozoicomonas numazuensis</name>
    <dbReference type="NCBI Taxonomy" id="1137799"/>
    <lineage>
        <taxon>Bacteria</taxon>
        <taxon>Pseudomonadati</taxon>
        <taxon>Pseudomonadota</taxon>
        <taxon>Gammaproteobacteria</taxon>
        <taxon>Oceanospirillales</taxon>
        <taxon>Endozoicomonadaceae</taxon>
        <taxon>Endozoicomonas</taxon>
    </lineage>
</organism>
<comment type="catalytic activity">
    <reaction evidence="8">
        <text>alpha-D-mannose 1-phosphate + GTP + H(+) = GDP-alpha-D-mannose + diphosphate</text>
        <dbReference type="Rhea" id="RHEA:15229"/>
        <dbReference type="ChEBI" id="CHEBI:15378"/>
        <dbReference type="ChEBI" id="CHEBI:33019"/>
        <dbReference type="ChEBI" id="CHEBI:37565"/>
        <dbReference type="ChEBI" id="CHEBI:57527"/>
        <dbReference type="ChEBI" id="CHEBI:58409"/>
        <dbReference type="EC" id="2.7.7.13"/>
    </reaction>
</comment>
<evidence type="ECO:0000256" key="5">
    <source>
        <dbReference type="ARBA" id="ARBA00022695"/>
    </source>
</evidence>
<dbReference type="InterPro" id="IPR011051">
    <property type="entry name" value="RmlC_Cupin_sf"/>
</dbReference>
<dbReference type="Gene3D" id="3.90.550.10">
    <property type="entry name" value="Spore Coat Polysaccharide Biosynthesis Protein SpsA, Chain A"/>
    <property type="match status" value="1"/>
</dbReference>
<dbReference type="GO" id="GO:0005525">
    <property type="term" value="F:GTP binding"/>
    <property type="evidence" value="ECO:0007669"/>
    <property type="project" value="UniProtKB-KW"/>
</dbReference>
<comment type="pathway">
    <text evidence="1">Nucleotide-sugar biosynthesis; GDP-alpha-D-mannose biosynthesis; GDP-alpha-D-mannose from alpha-D-mannose 1-phosphate (GTP route): step 1/1.</text>
</comment>
<dbReference type="InterPro" id="IPR051161">
    <property type="entry name" value="Mannose-6P_isomerase_type2"/>
</dbReference>
<dbReference type="InterPro" id="IPR029044">
    <property type="entry name" value="Nucleotide-diphossugar_trans"/>
</dbReference>
<dbReference type="UniPathway" id="UPA00126">
    <property type="reaction ID" value="UER00930"/>
</dbReference>
<keyword evidence="5" id="KW-0548">Nucleotidyltransferase</keyword>
<dbReference type="InterPro" id="IPR054566">
    <property type="entry name" value="ManC/GMP-like_b-helix"/>
</dbReference>
<proteinExistence type="inferred from homology"/>
<dbReference type="GO" id="GO:0000271">
    <property type="term" value="P:polysaccharide biosynthetic process"/>
    <property type="evidence" value="ECO:0007669"/>
    <property type="project" value="InterPro"/>
</dbReference>
<dbReference type="InterPro" id="IPR005835">
    <property type="entry name" value="NTP_transferase_dom"/>
</dbReference>
<evidence type="ECO:0000259" key="12">
    <source>
        <dbReference type="Pfam" id="PF22640"/>
    </source>
</evidence>
<dbReference type="FunFam" id="3.90.550.10:FF:000046">
    <property type="entry name" value="Mannose-1-phosphate guanylyltransferase (GDP)"/>
    <property type="match status" value="1"/>
</dbReference>
<evidence type="ECO:0000256" key="2">
    <source>
        <dbReference type="ARBA" id="ARBA00006115"/>
    </source>
</evidence>
<dbReference type="GO" id="GO:0004475">
    <property type="term" value="F:mannose-1-phosphate guanylyltransferase (GTP) activity"/>
    <property type="evidence" value="ECO:0007669"/>
    <property type="project" value="UniProtKB-EC"/>
</dbReference>
<accession>A0A081NCG0</accession>
<dbReference type="EC" id="2.7.7.13" evidence="3"/>
<dbReference type="OrthoDB" id="9806359at2"/>
<evidence type="ECO:0000256" key="8">
    <source>
        <dbReference type="ARBA" id="ARBA00047343"/>
    </source>
</evidence>
<reference evidence="13 14" key="1">
    <citation type="submission" date="2014-06" db="EMBL/GenBank/DDBJ databases">
        <title>Whole Genome Sequences of Three Symbiotic Endozoicomonas Bacteria.</title>
        <authorList>
            <person name="Neave M.J."/>
            <person name="Apprill A."/>
            <person name="Voolstra C.R."/>
        </authorList>
    </citation>
    <scope>NUCLEOTIDE SEQUENCE [LARGE SCALE GENOMIC DNA]</scope>
    <source>
        <strain evidence="13 14">DSM 25634</strain>
    </source>
</reference>
<feature type="domain" description="Mannose-6-phosphate isomerase type II C-terminal" evidence="11">
    <location>
        <begin position="352"/>
        <end position="461"/>
    </location>
</feature>
<feature type="domain" description="MannoseP isomerase/GMP-like beta-helix" evidence="12">
    <location>
        <begin position="296"/>
        <end position="342"/>
    </location>
</feature>
<dbReference type="InterPro" id="IPR006375">
    <property type="entry name" value="Man1P_GuaTrfase/Man6P_Isoase"/>
</dbReference>
<evidence type="ECO:0000313" key="14">
    <source>
        <dbReference type="Proteomes" id="UP000028073"/>
    </source>
</evidence>
<dbReference type="Proteomes" id="UP000028073">
    <property type="component" value="Unassembled WGS sequence"/>
</dbReference>
<keyword evidence="7" id="KW-0342">GTP-binding</keyword>
<keyword evidence="4" id="KW-0808">Transferase</keyword>
<dbReference type="AlphaFoldDB" id="A0A081NCG0"/>
<evidence type="ECO:0000259" key="11">
    <source>
        <dbReference type="Pfam" id="PF01050"/>
    </source>
</evidence>
<dbReference type="Pfam" id="PF22640">
    <property type="entry name" value="ManC_GMP_beta-helix"/>
    <property type="match status" value="1"/>
</dbReference>
<evidence type="ECO:0000259" key="10">
    <source>
        <dbReference type="Pfam" id="PF00483"/>
    </source>
</evidence>
<evidence type="ECO:0000256" key="7">
    <source>
        <dbReference type="ARBA" id="ARBA00023134"/>
    </source>
</evidence>
<dbReference type="InterPro" id="IPR001538">
    <property type="entry name" value="Man6P_isomerase-2_C"/>
</dbReference>
<feature type="domain" description="Nucleotidyl transferase" evidence="10">
    <location>
        <begin position="3"/>
        <end position="277"/>
    </location>
</feature>
<dbReference type="Gene3D" id="2.60.120.10">
    <property type="entry name" value="Jelly Rolls"/>
    <property type="match status" value="1"/>
</dbReference>
<dbReference type="CDD" id="cd02213">
    <property type="entry name" value="cupin_PMI_typeII_C"/>
    <property type="match status" value="1"/>
</dbReference>
<comment type="similarity">
    <text evidence="2 9">Belongs to the mannose-6-phosphate isomerase type 2 family.</text>
</comment>
<dbReference type="RefSeq" id="WP_034840672.1">
    <property type="nucleotide sequence ID" value="NZ_JOKH01000006.1"/>
</dbReference>
<dbReference type="Pfam" id="PF00483">
    <property type="entry name" value="NTP_transferase"/>
    <property type="match status" value="1"/>
</dbReference>
<dbReference type="Pfam" id="PF01050">
    <property type="entry name" value="MannoseP_isomer"/>
    <property type="match status" value="1"/>
</dbReference>
<dbReference type="EMBL" id="JOKH01000006">
    <property type="protein sequence ID" value="KEQ16133.1"/>
    <property type="molecule type" value="Genomic_DNA"/>
</dbReference>
<dbReference type="PANTHER" id="PTHR46390">
    <property type="entry name" value="MANNOSE-1-PHOSPHATE GUANYLYLTRANSFERASE"/>
    <property type="match status" value="1"/>
</dbReference>
<keyword evidence="14" id="KW-1185">Reference proteome</keyword>
<dbReference type="SUPFAM" id="SSF51182">
    <property type="entry name" value="RmlC-like cupins"/>
    <property type="match status" value="1"/>
</dbReference>
<dbReference type="NCBIfam" id="TIGR01479">
    <property type="entry name" value="GMP_PMI"/>
    <property type="match status" value="1"/>
</dbReference>
<dbReference type="InterPro" id="IPR014710">
    <property type="entry name" value="RmlC-like_jellyroll"/>
</dbReference>
<evidence type="ECO:0000256" key="4">
    <source>
        <dbReference type="ARBA" id="ARBA00022679"/>
    </source>
</evidence>
<sequence>MIPVILSGGSGTRLWPLSRKDHPKQFLKLLSDHSLIQETLLRLRGVTEQKPIVICHESHRFKVLEHSRQINQPLEAIFLEPVARNTAPALALVALQKIALGQNDPLLVLPADHRILDVKAFQEALKVAEQHALTGALVTLGVEAEEPHTGYGYIKRGGKNGNAFRIDSFREKPDLSNARAYVESGDYYWNSGIFMFQPEAYLDELQRNEPGIVVACHKALCSLREDLQFLRINEKAYGSSPSSSIDYAVMEHTRKGVVVPVSCGWSDIGSWTSLQACSEPDSAGNVIKGKAIVEHCKNNYIRSGHRTIAAVGVENLVIVDSHDAVMVASADHVQDVGKLAKQFQDSSTISLAQQEEEIFRPWGHYKNLSVEEGYCVRKLNILPGASLSEHSHMLRSESWVVLKGQARVSVEGQVHDLGPGESINIKSQLKHRLENMGSGSLEIIETQTGLTISEEDIDRIESE</sequence>
<protein>
    <recommendedName>
        <fullName evidence="3">mannose-1-phosphate guanylyltransferase</fullName>
        <ecNumber evidence="3">2.7.7.13</ecNumber>
    </recommendedName>
</protein>
<dbReference type="STRING" id="1137799.GZ78_22995"/>
<dbReference type="InterPro" id="IPR049577">
    <property type="entry name" value="GMPP_N"/>
</dbReference>
<evidence type="ECO:0000313" key="13">
    <source>
        <dbReference type="EMBL" id="KEQ16133.1"/>
    </source>
</evidence>
<name>A0A081NCG0_9GAMM</name>
<evidence type="ECO:0000256" key="9">
    <source>
        <dbReference type="RuleBase" id="RU004190"/>
    </source>
</evidence>
<dbReference type="GO" id="GO:0009298">
    <property type="term" value="P:GDP-mannose biosynthetic process"/>
    <property type="evidence" value="ECO:0007669"/>
    <property type="project" value="UniProtKB-UniPathway"/>
</dbReference>
<dbReference type="CDD" id="cd02509">
    <property type="entry name" value="GDP-M1P_Guanylyltransferase"/>
    <property type="match status" value="1"/>
</dbReference>
<comment type="caution">
    <text evidence="13">The sequence shown here is derived from an EMBL/GenBank/DDBJ whole genome shotgun (WGS) entry which is preliminary data.</text>
</comment>
<evidence type="ECO:0000256" key="6">
    <source>
        <dbReference type="ARBA" id="ARBA00022741"/>
    </source>
</evidence>
<evidence type="ECO:0000256" key="1">
    <source>
        <dbReference type="ARBA" id="ARBA00004823"/>
    </source>
</evidence>
<evidence type="ECO:0000256" key="3">
    <source>
        <dbReference type="ARBA" id="ARBA00012387"/>
    </source>
</evidence>
<keyword evidence="6" id="KW-0547">Nucleotide-binding</keyword>
<gene>
    <name evidence="13" type="ORF">GZ78_22995</name>
</gene>
<dbReference type="eggNOG" id="COG0836">
    <property type="taxonomic scope" value="Bacteria"/>
</dbReference>